<dbReference type="Proteomes" id="UP001164743">
    <property type="component" value="Chromosome 11A"/>
</dbReference>
<proteinExistence type="predicted"/>
<keyword evidence="2" id="KW-1185">Reference proteome</keyword>
<dbReference type="GeneID" id="77801957"/>
<dbReference type="RefSeq" id="XP_053025046.1">
    <property type="nucleotide sequence ID" value="XM_053161062.1"/>
</dbReference>
<name>A0ABY7CW83_9BASI</name>
<accession>A0ABY7CW83</accession>
<organism evidence="1 2">
    <name type="scientific">Puccinia triticina</name>
    <dbReference type="NCBI Taxonomy" id="208348"/>
    <lineage>
        <taxon>Eukaryota</taxon>
        <taxon>Fungi</taxon>
        <taxon>Dikarya</taxon>
        <taxon>Basidiomycota</taxon>
        <taxon>Pucciniomycotina</taxon>
        <taxon>Pucciniomycetes</taxon>
        <taxon>Pucciniales</taxon>
        <taxon>Pucciniaceae</taxon>
        <taxon>Puccinia</taxon>
    </lineage>
</organism>
<reference evidence="1" key="1">
    <citation type="submission" date="2022-10" db="EMBL/GenBank/DDBJ databases">
        <title>Puccinia triticina Genome sequencing and assembly.</title>
        <authorList>
            <person name="Li C."/>
        </authorList>
    </citation>
    <scope>NUCLEOTIDE SEQUENCE</scope>
    <source>
        <strain evidence="1">Pt15</strain>
    </source>
</reference>
<dbReference type="EMBL" id="CP110431">
    <property type="protein sequence ID" value="WAQ89491.1"/>
    <property type="molecule type" value="Genomic_DNA"/>
</dbReference>
<evidence type="ECO:0000313" key="1">
    <source>
        <dbReference type="EMBL" id="WAQ89491.1"/>
    </source>
</evidence>
<evidence type="ECO:0000313" key="2">
    <source>
        <dbReference type="Proteomes" id="UP001164743"/>
    </source>
</evidence>
<protein>
    <submittedName>
        <fullName evidence="1">Uncharacterized protein</fullName>
    </submittedName>
</protein>
<sequence length="132" mass="14647">MAMLLAGPSSGRKKTCIATYTGFRGRGFDWNTPGTPQDFLSVLRGNFVGRAAVAPSRQGTSARYLRWENDLRYLQSRCRQQLCRSSKVDKLLMKGPFQTSEENLAEQRADLRRARPTLASAIKGFAPSFNGG</sequence>
<gene>
    <name evidence="1" type="ORF">PtA15_11A180</name>
</gene>